<accession>A0A0F7ZHH5</accession>
<keyword evidence="4" id="KW-1185">Reference proteome</keyword>
<evidence type="ECO:0000313" key="3">
    <source>
        <dbReference type="EMBL" id="KJZ72651.1"/>
    </source>
</evidence>
<evidence type="ECO:0000313" key="4">
    <source>
        <dbReference type="Proteomes" id="UP000054481"/>
    </source>
</evidence>
<sequence>MSHDPLSDRTTRNRNSLSISVPALARSSADNTPAIPINEQLADDNAGSPARSRSGSRQQRKKKSKKKRNPGLAKKLTFVTHLLKTLDLVVFAELSALYYMECSLFRFVARSAGQYMYLTPKDESFPFLMPATRVHVLLVVIPNLICMASHLFGSLPVGPDFHRGYQHGGLVIDFIGQKPPAWRLYYVLADLVILAVQCFMLTVHTEREHLRAALKTFRPAFALPPDSAAERSTEDLDAEERGVLRDGTEVLPDEIGGIELQPLSPSQEHRQGGERPEDSVPLLPNASSGVAPGTPLADIMTSGNAILGEYHVLHSMLSATLGLERAAAHSLQTIGYGATMAALQARRQGAAVRTQSQRPSG</sequence>
<feature type="domain" description="DUF1746" evidence="2">
    <location>
        <begin position="86"/>
        <end position="200"/>
    </location>
</feature>
<evidence type="ECO:0000256" key="1">
    <source>
        <dbReference type="SAM" id="MobiDB-lite"/>
    </source>
</evidence>
<organism evidence="3 4">
    <name type="scientific">Hirsutella minnesotensis 3608</name>
    <dbReference type="NCBI Taxonomy" id="1043627"/>
    <lineage>
        <taxon>Eukaryota</taxon>
        <taxon>Fungi</taxon>
        <taxon>Dikarya</taxon>
        <taxon>Ascomycota</taxon>
        <taxon>Pezizomycotina</taxon>
        <taxon>Sordariomycetes</taxon>
        <taxon>Hypocreomycetidae</taxon>
        <taxon>Hypocreales</taxon>
        <taxon>Ophiocordycipitaceae</taxon>
        <taxon>Hirsutella</taxon>
    </lineage>
</organism>
<dbReference type="GO" id="GO:0032933">
    <property type="term" value="P:SREBP signaling pathway"/>
    <property type="evidence" value="ECO:0007669"/>
    <property type="project" value="InterPro"/>
</dbReference>
<feature type="compositionally biased region" description="Basic and acidic residues" evidence="1">
    <location>
        <begin position="1"/>
        <end position="11"/>
    </location>
</feature>
<name>A0A0F7ZHH5_9HYPO</name>
<dbReference type="Proteomes" id="UP000054481">
    <property type="component" value="Unassembled WGS sequence"/>
</dbReference>
<protein>
    <recommendedName>
        <fullName evidence="2">DUF1746 domain-containing protein</fullName>
    </recommendedName>
</protein>
<dbReference type="InterPro" id="IPR013715">
    <property type="entry name" value="DUF1746"/>
</dbReference>
<dbReference type="PANTHER" id="PTHR39405">
    <property type="entry name" value="DSC E3 UBIQUITIN LIGASE COMPLEX SUBUNIT 4"/>
    <property type="match status" value="1"/>
</dbReference>
<feature type="compositionally biased region" description="Low complexity" evidence="1">
    <location>
        <begin position="45"/>
        <end position="57"/>
    </location>
</feature>
<feature type="compositionally biased region" description="Basic and acidic residues" evidence="1">
    <location>
        <begin position="267"/>
        <end position="278"/>
    </location>
</feature>
<dbReference type="AlphaFoldDB" id="A0A0F7ZHH5"/>
<dbReference type="PANTHER" id="PTHR39405:SF1">
    <property type="entry name" value="DSC E3 UBIQUITIN LIGASE COMPLEX SUBUNIT 4"/>
    <property type="match status" value="1"/>
</dbReference>
<proteinExistence type="predicted"/>
<dbReference type="Pfam" id="PF08508">
    <property type="entry name" value="DUF1746"/>
    <property type="match status" value="1"/>
</dbReference>
<feature type="region of interest" description="Disordered" evidence="1">
    <location>
        <begin position="259"/>
        <end position="288"/>
    </location>
</feature>
<reference evidence="3 4" key="1">
    <citation type="journal article" date="2014" name="Genome Biol. Evol.">
        <title>Comparative genomics and transcriptomics analyses reveal divergent lifestyle features of nematode endoparasitic fungus Hirsutella minnesotensis.</title>
        <authorList>
            <person name="Lai Y."/>
            <person name="Liu K."/>
            <person name="Zhang X."/>
            <person name="Zhang X."/>
            <person name="Li K."/>
            <person name="Wang N."/>
            <person name="Shu C."/>
            <person name="Wu Y."/>
            <person name="Wang C."/>
            <person name="Bushley K.E."/>
            <person name="Xiang M."/>
            <person name="Liu X."/>
        </authorList>
    </citation>
    <scope>NUCLEOTIDE SEQUENCE [LARGE SCALE GENOMIC DNA]</scope>
    <source>
        <strain evidence="3 4">3608</strain>
    </source>
</reference>
<dbReference type="InterPro" id="IPR038967">
    <property type="entry name" value="Dsc4-like"/>
</dbReference>
<dbReference type="OrthoDB" id="5428737at2759"/>
<feature type="region of interest" description="Disordered" evidence="1">
    <location>
        <begin position="1"/>
        <end position="70"/>
    </location>
</feature>
<gene>
    <name evidence="3" type="ORF">HIM_08010</name>
</gene>
<feature type="compositionally biased region" description="Basic residues" evidence="1">
    <location>
        <begin position="58"/>
        <end position="69"/>
    </location>
</feature>
<evidence type="ECO:0000259" key="2">
    <source>
        <dbReference type="Pfam" id="PF08508"/>
    </source>
</evidence>
<dbReference type="EMBL" id="KQ030544">
    <property type="protein sequence ID" value="KJZ72651.1"/>
    <property type="molecule type" value="Genomic_DNA"/>
</dbReference>
<dbReference type="GO" id="GO:0005783">
    <property type="term" value="C:endoplasmic reticulum"/>
    <property type="evidence" value="ECO:0007669"/>
    <property type="project" value="TreeGrafter"/>
</dbReference>
<dbReference type="GO" id="GO:0044695">
    <property type="term" value="C:Dsc E3 ubiquitin ligase complex"/>
    <property type="evidence" value="ECO:0007669"/>
    <property type="project" value="InterPro"/>
</dbReference>